<protein>
    <submittedName>
        <fullName evidence="1">Major capsid protein E</fullName>
    </submittedName>
</protein>
<dbReference type="Pfam" id="PF03864">
    <property type="entry name" value="Phage_cap_E"/>
    <property type="match status" value="1"/>
</dbReference>
<dbReference type="InterPro" id="IPR005564">
    <property type="entry name" value="Major_capsid_GpE"/>
</dbReference>
<proteinExistence type="predicted"/>
<dbReference type="EMBL" id="MUKV01000043">
    <property type="protein sequence ID" value="OQS32822.1"/>
    <property type="molecule type" value="Genomic_DNA"/>
</dbReference>
<name>A0A1W0CDN8_9NEIS</name>
<dbReference type="Proteomes" id="UP000192721">
    <property type="component" value="Unassembled WGS sequence"/>
</dbReference>
<dbReference type="AlphaFoldDB" id="A0A1W0CDN8"/>
<gene>
    <name evidence="1" type="ORF">B0T45_21200</name>
</gene>
<comment type="caution">
    <text evidence="1">The sequence shown here is derived from an EMBL/GenBank/DDBJ whole genome shotgun (WGS) entry which is preliminary data.</text>
</comment>
<evidence type="ECO:0000313" key="1">
    <source>
        <dbReference type="EMBL" id="OQS32822.1"/>
    </source>
</evidence>
<sequence>MPAIDIFEDDAFSLASLTATINDMPAQPSRLGDLGLFDEEGVTTTTVQVEKDGETLALIAAGERGVPGQNVAGDRRVLLPFNTIHLPARSVIKADEVTNLRAFGSETELESVQSLVAKRQNKHRKQLDATIEFHRVGALRGKVMDSDGRRVLLDVYNAFGIEQRTVVMDLAKDTLRAKCLEVFDLMDEVMGAEPYNGARVMCGRVYWGKLMANKAFSDAQRDAALAAALRGDPREAVEFGGMVWERYRGKVGGVAFVGEDEAYAYPESSGGLFITRFAPADHVDAVGTIGLPYYTSQEILPHGKGVDLESQSNPLNLCTKPGAVIRLTP</sequence>
<evidence type="ECO:0000313" key="2">
    <source>
        <dbReference type="Proteomes" id="UP000192721"/>
    </source>
</evidence>
<dbReference type="RefSeq" id="WP_081556849.1">
    <property type="nucleotide sequence ID" value="NZ_MUKV01000043.1"/>
</dbReference>
<organism evidence="1 2">
    <name type="scientific">Chromobacterium haemolyticum</name>
    <dbReference type="NCBI Taxonomy" id="394935"/>
    <lineage>
        <taxon>Bacteria</taxon>
        <taxon>Pseudomonadati</taxon>
        <taxon>Pseudomonadota</taxon>
        <taxon>Betaproteobacteria</taxon>
        <taxon>Neisseriales</taxon>
        <taxon>Chromobacteriaceae</taxon>
        <taxon>Chromobacterium</taxon>
    </lineage>
</organism>
<reference evidence="1 2" key="1">
    <citation type="submission" date="2017-02" db="EMBL/GenBank/DDBJ databases">
        <title>Chromobacterium haemolyticum H5244.</title>
        <authorList>
            <person name="Gulvik C.A."/>
        </authorList>
    </citation>
    <scope>NUCLEOTIDE SEQUENCE [LARGE SCALE GENOMIC DNA]</scope>
    <source>
        <strain evidence="1 2">H5244</strain>
    </source>
</reference>
<accession>A0A1W0CDN8</accession>